<keyword evidence="1" id="KW-0732">Signal</keyword>
<gene>
    <name evidence="5" type="ORF">MAR_016869</name>
</gene>
<sequence>CGAVDVPVNGQVENPEETTFQKVALFKCNIGYDLIGNDCKALSSPENGRVNIPSGTTYHQNATYTCNNGYELIGDRVSSLEDVVLTVHGSDHSTTISNLTMSDDVRKTDITEALTTLTAVTTTYWTDATTVLTDGEITALSGLLEYVAALLSNSTVMSCH</sequence>
<name>A0ABY7EIB3_MYAAR</name>
<evidence type="ECO:0000256" key="3">
    <source>
        <dbReference type="ARBA" id="ARBA00023157"/>
    </source>
</evidence>
<keyword evidence="2" id="KW-0677">Repeat</keyword>
<evidence type="ECO:0000256" key="2">
    <source>
        <dbReference type="ARBA" id="ARBA00022737"/>
    </source>
</evidence>
<feature type="non-terminal residue" evidence="5">
    <location>
        <position position="160"/>
    </location>
</feature>
<dbReference type="InterPro" id="IPR035976">
    <property type="entry name" value="Sushi/SCR/CCP_sf"/>
</dbReference>
<evidence type="ECO:0000259" key="4">
    <source>
        <dbReference type="Pfam" id="PF00084"/>
    </source>
</evidence>
<dbReference type="EMBL" id="CP111017">
    <property type="protein sequence ID" value="WAR06911.1"/>
    <property type="molecule type" value="Genomic_DNA"/>
</dbReference>
<organism evidence="5 6">
    <name type="scientific">Mya arenaria</name>
    <name type="common">Soft-shell clam</name>
    <dbReference type="NCBI Taxonomy" id="6604"/>
    <lineage>
        <taxon>Eukaryota</taxon>
        <taxon>Metazoa</taxon>
        <taxon>Spiralia</taxon>
        <taxon>Lophotrochozoa</taxon>
        <taxon>Mollusca</taxon>
        <taxon>Bivalvia</taxon>
        <taxon>Autobranchia</taxon>
        <taxon>Heteroconchia</taxon>
        <taxon>Euheterodonta</taxon>
        <taxon>Imparidentia</taxon>
        <taxon>Neoheterodontei</taxon>
        <taxon>Myida</taxon>
        <taxon>Myoidea</taxon>
        <taxon>Myidae</taxon>
        <taxon>Mya</taxon>
    </lineage>
</organism>
<keyword evidence="6" id="KW-1185">Reference proteome</keyword>
<dbReference type="InterPro" id="IPR051277">
    <property type="entry name" value="SEZ6_CSMD_C4BPB_Regulators"/>
</dbReference>
<dbReference type="Proteomes" id="UP001164746">
    <property type="component" value="Chromosome 6"/>
</dbReference>
<keyword evidence="3" id="KW-1015">Disulfide bond</keyword>
<protein>
    <recommendedName>
        <fullName evidence="4">Sushi domain-containing protein</fullName>
    </recommendedName>
</protein>
<dbReference type="Gene3D" id="2.10.70.10">
    <property type="entry name" value="Complement Module, domain 1"/>
    <property type="match status" value="2"/>
</dbReference>
<dbReference type="Pfam" id="PF00084">
    <property type="entry name" value="Sushi"/>
    <property type="match status" value="1"/>
</dbReference>
<dbReference type="SUPFAM" id="SSF57535">
    <property type="entry name" value="Complement control module/SCR domain"/>
    <property type="match status" value="1"/>
</dbReference>
<evidence type="ECO:0000256" key="1">
    <source>
        <dbReference type="ARBA" id="ARBA00022729"/>
    </source>
</evidence>
<evidence type="ECO:0000313" key="5">
    <source>
        <dbReference type="EMBL" id="WAR06911.1"/>
    </source>
</evidence>
<accession>A0ABY7EIB3</accession>
<dbReference type="PANTHER" id="PTHR45656:SF4">
    <property type="entry name" value="PROTEIN CBR-CLEC-78"/>
    <property type="match status" value="1"/>
</dbReference>
<dbReference type="PANTHER" id="PTHR45656">
    <property type="entry name" value="PROTEIN CBR-CLEC-78"/>
    <property type="match status" value="1"/>
</dbReference>
<proteinExistence type="predicted"/>
<evidence type="ECO:0000313" key="6">
    <source>
        <dbReference type="Proteomes" id="UP001164746"/>
    </source>
</evidence>
<feature type="domain" description="Sushi" evidence="4">
    <location>
        <begin position="39"/>
        <end position="75"/>
    </location>
</feature>
<dbReference type="InterPro" id="IPR000436">
    <property type="entry name" value="Sushi_SCR_CCP_dom"/>
</dbReference>
<dbReference type="CDD" id="cd00033">
    <property type="entry name" value="CCP"/>
    <property type="match status" value="2"/>
</dbReference>
<reference evidence="5" key="1">
    <citation type="submission" date="2022-11" db="EMBL/GenBank/DDBJ databases">
        <title>Centuries of genome instability and evolution in soft-shell clam transmissible cancer (bioRxiv).</title>
        <authorList>
            <person name="Hart S.F.M."/>
            <person name="Yonemitsu M.A."/>
            <person name="Giersch R.M."/>
            <person name="Beal B.F."/>
            <person name="Arriagada G."/>
            <person name="Davis B.W."/>
            <person name="Ostrander E.A."/>
            <person name="Goff S.P."/>
            <person name="Metzger M.J."/>
        </authorList>
    </citation>
    <scope>NUCLEOTIDE SEQUENCE</scope>
    <source>
        <strain evidence="5">MELC-2E11</strain>
        <tissue evidence="5">Siphon/mantle</tissue>
    </source>
</reference>